<evidence type="ECO:0000256" key="1">
    <source>
        <dbReference type="SAM" id="SignalP"/>
    </source>
</evidence>
<name>A0ABY9T955_BREBE</name>
<accession>A0ABY9T955</accession>
<dbReference type="Proteomes" id="UP001256827">
    <property type="component" value="Chromosome"/>
</dbReference>
<reference evidence="2 3" key="1">
    <citation type="submission" date="2023-09" db="EMBL/GenBank/DDBJ databases">
        <title>Complete Genome and Methylome dissection of Bacillus brevis NEB573 original source of BbsI restriction endonuclease.</title>
        <authorList>
            <person name="Fomenkov A."/>
            <person name="Roberts R.D."/>
        </authorList>
    </citation>
    <scope>NUCLEOTIDE SEQUENCE [LARGE SCALE GENOMIC DNA]</scope>
    <source>
        <strain evidence="2 3">NEB573</strain>
    </source>
</reference>
<gene>
    <name evidence="2" type="ORF">RGB73_08890</name>
</gene>
<evidence type="ECO:0000313" key="3">
    <source>
        <dbReference type="Proteomes" id="UP001256827"/>
    </source>
</evidence>
<sequence length="346" mass="38903">MKFWVRMALAFALLVGMAAPSTYAEASSPSPESLFPEYQHLPDYFVVGETYKLEVRHKHIGWAEVKKAEFAFSEGAKESVEHVETVPTEDPAYYQTTGEFTPKKKGKYTLTFTITEEDGYNRWVDSVRADIRVIDAGLPEPPEEVQSRLTSSASTFEIGKEVKFTISTTKKGTKFEDAQIVVTKSPAGMGEVRKLKTVQRSGTYVTTGYFTPSREGDYHFHFELPMSDEHGKRWEGVLDFSIKVKAPKPKNIRVEMVPLVGKTLLQDGGQAVVIAKIPKSYAKKGYSFAWSDNVKPMSGPRLQDSSYEYVAGVFQAEAAGLHHVSFKAYREYEWVGEAYLQIQVDE</sequence>
<feature type="chain" id="PRO_5045308483" evidence="1">
    <location>
        <begin position="25"/>
        <end position="346"/>
    </location>
</feature>
<dbReference type="EMBL" id="CP134050">
    <property type="protein sequence ID" value="WNC16414.1"/>
    <property type="molecule type" value="Genomic_DNA"/>
</dbReference>
<organism evidence="2 3">
    <name type="scientific">Brevibacillus brevis</name>
    <name type="common">Bacillus brevis</name>
    <dbReference type="NCBI Taxonomy" id="1393"/>
    <lineage>
        <taxon>Bacteria</taxon>
        <taxon>Bacillati</taxon>
        <taxon>Bacillota</taxon>
        <taxon>Bacilli</taxon>
        <taxon>Bacillales</taxon>
        <taxon>Paenibacillaceae</taxon>
        <taxon>Brevibacillus</taxon>
    </lineage>
</organism>
<protein>
    <submittedName>
        <fullName evidence="2">Uncharacterized protein</fullName>
    </submittedName>
</protein>
<feature type="signal peptide" evidence="1">
    <location>
        <begin position="1"/>
        <end position="24"/>
    </location>
</feature>
<dbReference type="RefSeq" id="WP_310771056.1">
    <property type="nucleotide sequence ID" value="NZ_CP134050.1"/>
</dbReference>
<proteinExistence type="predicted"/>
<evidence type="ECO:0000313" key="2">
    <source>
        <dbReference type="EMBL" id="WNC16414.1"/>
    </source>
</evidence>
<keyword evidence="1" id="KW-0732">Signal</keyword>
<keyword evidence="3" id="KW-1185">Reference proteome</keyword>